<evidence type="ECO:0000313" key="3">
    <source>
        <dbReference type="Proteomes" id="UP000216035"/>
    </source>
</evidence>
<keyword evidence="3" id="KW-1185">Reference proteome</keyword>
<name>A0A256A529_9FLAO</name>
<dbReference type="AlphaFoldDB" id="A0A256A529"/>
<dbReference type="EMBL" id="NOXX01000114">
    <property type="protein sequence ID" value="OYQ48947.1"/>
    <property type="molecule type" value="Genomic_DNA"/>
</dbReference>
<sequence length="144" mass="15787">MKKVIVVTLAFLALACGSGKDKSAKAPLFTILKQAGTGGAQIEFYEIINDGKEFELLKNDPELKRKINKSNIDQSTFVVLSAGEKPTGGYGITVTDVKETNTEIEVYVQKTKPDPNSFVTMAITYPICIVQINSKKPLVFKEVE</sequence>
<evidence type="ECO:0000313" key="2">
    <source>
        <dbReference type="EMBL" id="OYQ48947.1"/>
    </source>
</evidence>
<dbReference type="Proteomes" id="UP000216035">
    <property type="component" value="Unassembled WGS sequence"/>
</dbReference>
<gene>
    <name evidence="2" type="ORF">CHX27_01910</name>
</gene>
<dbReference type="InterPro" id="IPR025748">
    <property type="entry name" value="PrcB_C_dom"/>
</dbReference>
<evidence type="ECO:0000259" key="1">
    <source>
        <dbReference type="Pfam" id="PF14343"/>
    </source>
</evidence>
<accession>A0A256A529</accession>
<dbReference type="PROSITE" id="PS51257">
    <property type="entry name" value="PROKAR_LIPOPROTEIN"/>
    <property type="match status" value="1"/>
</dbReference>
<dbReference type="RefSeq" id="WP_094485080.1">
    <property type="nucleotide sequence ID" value="NZ_NOXX01000114.1"/>
</dbReference>
<organism evidence="2 3">
    <name type="scientific">Flavobacterium aurantiibacter</name>
    <dbReference type="NCBI Taxonomy" id="2023067"/>
    <lineage>
        <taxon>Bacteria</taxon>
        <taxon>Pseudomonadati</taxon>
        <taxon>Bacteroidota</taxon>
        <taxon>Flavobacteriia</taxon>
        <taxon>Flavobacteriales</taxon>
        <taxon>Flavobacteriaceae</taxon>
        <taxon>Flavobacterium</taxon>
    </lineage>
</organism>
<comment type="caution">
    <text evidence="2">The sequence shown here is derived from an EMBL/GenBank/DDBJ whole genome shotgun (WGS) entry which is preliminary data.</text>
</comment>
<protein>
    <recommendedName>
        <fullName evidence="1">PrcB C-terminal domain-containing protein</fullName>
    </recommendedName>
</protein>
<dbReference type="Pfam" id="PF14343">
    <property type="entry name" value="PrcB_C"/>
    <property type="match status" value="1"/>
</dbReference>
<reference evidence="2 3" key="1">
    <citation type="submission" date="2017-07" db="EMBL/GenBank/DDBJ databases">
        <title>Flavobacterium cyanobacteriorum sp. nov., isolated from cyanobacterial aggregates in a eutrophic lake.</title>
        <authorList>
            <person name="Cai H."/>
        </authorList>
    </citation>
    <scope>NUCLEOTIDE SEQUENCE [LARGE SCALE GENOMIC DNA]</scope>
    <source>
        <strain evidence="2 3">TH167</strain>
    </source>
</reference>
<feature type="domain" description="PrcB C-terminal" evidence="1">
    <location>
        <begin position="76"/>
        <end position="133"/>
    </location>
</feature>
<dbReference type="OrthoDB" id="1377159at2"/>
<proteinExistence type="predicted"/>